<sequence length="894" mass="96271">MTQPSKQAADALRQAVAAHRAGRHAEAERGYRAVLAVAADDPMAHHNLGVLAVQTGRAAAGLPHLQKAVEVSPDTGQYWVSLADGLLRSGRVADAARVLEQALSRGLDPVAARTVRARITAARTGEGDGDAGAARLTAAARALREGRFAQAEAEARAATRLKPSASAGWTVLAAARRGLGRWDGALAAARRAVALAPGDAAIVSNLGVLELERGQADHGLDLLSRARRLDPAYAEAAFNLGNGLAAVGRPDDAAAAYRAALALHPTHAQALNNLGTALQAAGRPDAAVAALTWAVRVAPTYAAAHYNLAHALLDAGCRTGAARAFEMALVLRPDLAEAWNNLANLRRDDGRLDEAIACYRHAVHIRPTYAEALTNLGGALRQDPAQAEALCRRALALAPRLTEARITLGAVLAEKRCFEDATICYMQAAMLRPADAGAYVGLAHALSECGLSRRAAAIATRAIRLDPLAAEGHRVHAAVLREEGQVTAAVGAARRAATLAPDVPEVWVTLALCLQTAGDLAAAEMAFRRAVALVPGHPRGTHGLYMLARAGPTESAFGLIRTRLDDPATPPSDRVLLHFALGKMNADVGAHDTAFAHYLDGHRWRAAVRGHTYQAAAQEARFLFRRSLFTPAYFRARAQWGDPSRRPIFIVGMPRSGTTLTEQVLASHSRVYGAGELRALNNIAADLFDQQTLAADAADPRADFGDRMRTAARRYLDYVGFVSGGSERVTDKMPHNFELLWLVALLFPHATVLHCVRSPVDTCLSCFFQNFTNAHTYTDDLSSLGHHYRLYQAYMRLWKQVLPMRIHDVVYEDLVSDPKAAISRLLDDCQLSFEPQCLDFHRTDRPVKTASVAQVRKRVYTTSVETWRRYEAHLGPLLQALETPLAFERASANS</sequence>
<gene>
    <name evidence="2" type="ORF">GGD88_001267</name>
</gene>
<dbReference type="GO" id="GO:0097363">
    <property type="term" value="F:protein O-acetylglucosaminyltransferase activity"/>
    <property type="evidence" value="ECO:0007669"/>
    <property type="project" value="TreeGrafter"/>
</dbReference>
<dbReference type="RefSeq" id="WP_184432947.1">
    <property type="nucleotide sequence ID" value="NZ_JACIGI010000008.1"/>
</dbReference>
<dbReference type="Pfam" id="PF13424">
    <property type="entry name" value="TPR_12"/>
    <property type="match status" value="1"/>
</dbReference>
<dbReference type="SMART" id="SM00028">
    <property type="entry name" value="TPR"/>
    <property type="match status" value="14"/>
</dbReference>
<dbReference type="InterPro" id="IPR027417">
    <property type="entry name" value="P-loop_NTPase"/>
</dbReference>
<evidence type="ECO:0000313" key="2">
    <source>
        <dbReference type="EMBL" id="MBB4285548.1"/>
    </source>
</evidence>
<dbReference type="PROSITE" id="PS50005">
    <property type="entry name" value="TPR"/>
    <property type="match status" value="4"/>
</dbReference>
<feature type="repeat" description="TPR" evidence="1">
    <location>
        <begin position="42"/>
        <end position="75"/>
    </location>
</feature>
<proteinExistence type="predicted"/>
<comment type="caution">
    <text evidence="2">The sequence shown here is derived from an EMBL/GenBank/DDBJ whole genome shotgun (WGS) entry which is preliminary data.</text>
</comment>
<dbReference type="InterPro" id="IPR002885">
    <property type="entry name" value="PPR_rpt"/>
</dbReference>
<dbReference type="Pfam" id="PF13414">
    <property type="entry name" value="TPR_11"/>
    <property type="match status" value="1"/>
</dbReference>
<organism evidence="2 3">
    <name type="scientific">Roseospira goensis</name>
    <dbReference type="NCBI Taxonomy" id="391922"/>
    <lineage>
        <taxon>Bacteria</taxon>
        <taxon>Pseudomonadati</taxon>
        <taxon>Pseudomonadota</taxon>
        <taxon>Alphaproteobacteria</taxon>
        <taxon>Rhodospirillales</taxon>
        <taxon>Rhodospirillaceae</taxon>
        <taxon>Roseospira</taxon>
    </lineage>
</organism>
<reference evidence="2 3" key="1">
    <citation type="submission" date="2020-08" db="EMBL/GenBank/DDBJ databases">
        <title>Genome sequencing of Purple Non-Sulfur Bacteria from various extreme environments.</title>
        <authorList>
            <person name="Mayer M."/>
        </authorList>
    </citation>
    <scope>NUCLEOTIDE SEQUENCE [LARGE SCALE GENOMIC DNA]</scope>
    <source>
        <strain evidence="2 3">JA135</strain>
    </source>
</reference>
<dbReference type="PROSITE" id="PS51375">
    <property type="entry name" value="PPR"/>
    <property type="match status" value="1"/>
</dbReference>
<dbReference type="GO" id="GO:0006493">
    <property type="term" value="P:protein O-linked glycosylation"/>
    <property type="evidence" value="ECO:0007669"/>
    <property type="project" value="InterPro"/>
</dbReference>
<feature type="repeat" description="TPR" evidence="1">
    <location>
        <begin position="504"/>
        <end position="537"/>
    </location>
</feature>
<accession>A0A7W6RYF8</accession>
<evidence type="ECO:0000313" key="3">
    <source>
        <dbReference type="Proteomes" id="UP000555728"/>
    </source>
</evidence>
<dbReference type="Gene3D" id="1.25.40.10">
    <property type="entry name" value="Tetratricopeptide repeat domain"/>
    <property type="match status" value="7"/>
</dbReference>
<dbReference type="Proteomes" id="UP000555728">
    <property type="component" value="Unassembled WGS sequence"/>
</dbReference>
<dbReference type="AlphaFoldDB" id="A0A7W6RYF8"/>
<name>A0A7W6RYF8_9PROT</name>
<keyword evidence="1" id="KW-0802">TPR repeat</keyword>
<dbReference type="Pfam" id="PF13469">
    <property type="entry name" value="Sulfotransfer_3"/>
    <property type="match status" value="1"/>
</dbReference>
<dbReference type="SUPFAM" id="SSF52540">
    <property type="entry name" value="P-loop containing nucleoside triphosphate hydrolases"/>
    <property type="match status" value="1"/>
</dbReference>
<dbReference type="InterPro" id="IPR011990">
    <property type="entry name" value="TPR-like_helical_dom_sf"/>
</dbReference>
<dbReference type="InterPro" id="IPR037919">
    <property type="entry name" value="OGT"/>
</dbReference>
<dbReference type="Pfam" id="PF13432">
    <property type="entry name" value="TPR_16"/>
    <property type="match status" value="3"/>
</dbReference>
<feature type="repeat" description="TPR" evidence="1">
    <location>
        <begin position="336"/>
        <end position="369"/>
    </location>
</feature>
<dbReference type="Gene3D" id="3.40.50.300">
    <property type="entry name" value="P-loop containing nucleotide triphosphate hydrolases"/>
    <property type="match status" value="1"/>
</dbReference>
<keyword evidence="3" id="KW-1185">Reference proteome</keyword>
<dbReference type="InterPro" id="IPR019734">
    <property type="entry name" value="TPR_rpt"/>
</dbReference>
<protein>
    <submittedName>
        <fullName evidence="2">Tetratricopeptide (TPR) repeat protein</fullName>
    </submittedName>
</protein>
<dbReference type="PANTHER" id="PTHR44366:SF1">
    <property type="entry name" value="UDP-N-ACETYLGLUCOSAMINE--PEPTIDE N-ACETYLGLUCOSAMINYLTRANSFERASE 110 KDA SUBUNIT"/>
    <property type="match status" value="1"/>
</dbReference>
<feature type="repeat" description="TPR" evidence="1">
    <location>
        <begin position="234"/>
        <end position="267"/>
    </location>
</feature>
<dbReference type="PANTHER" id="PTHR44366">
    <property type="entry name" value="UDP-N-ACETYLGLUCOSAMINE--PEPTIDE N-ACETYLGLUCOSAMINYLTRANSFERASE 110 KDA SUBUNIT"/>
    <property type="match status" value="1"/>
</dbReference>
<evidence type="ECO:0000256" key="1">
    <source>
        <dbReference type="PROSITE-ProRule" id="PRU00339"/>
    </source>
</evidence>
<dbReference type="SUPFAM" id="SSF48452">
    <property type="entry name" value="TPR-like"/>
    <property type="match status" value="3"/>
</dbReference>
<dbReference type="EMBL" id="JACIGI010000008">
    <property type="protein sequence ID" value="MBB4285548.1"/>
    <property type="molecule type" value="Genomic_DNA"/>
</dbReference>